<comment type="caution">
    <text evidence="10">The sequence shown here is derived from an EMBL/GenBank/DDBJ whole genome shotgun (WGS) entry which is preliminary data.</text>
</comment>
<evidence type="ECO:0000256" key="8">
    <source>
        <dbReference type="RuleBase" id="RU364126"/>
    </source>
</evidence>
<dbReference type="Proteomes" id="UP000284842">
    <property type="component" value="Unassembled WGS sequence"/>
</dbReference>
<evidence type="ECO:0000256" key="5">
    <source>
        <dbReference type="ARBA" id="ARBA00022741"/>
    </source>
</evidence>
<dbReference type="InterPro" id="IPR009286">
    <property type="entry name" value="Ins_P5_2-kin"/>
</dbReference>
<accession>A0A409Y6Y7</accession>
<evidence type="ECO:0000313" key="11">
    <source>
        <dbReference type="Proteomes" id="UP000284842"/>
    </source>
</evidence>
<name>A0A409Y6Y7_9AGAR</name>
<dbReference type="PANTHER" id="PTHR14456:SF2">
    <property type="entry name" value="INOSITOL-PENTAKISPHOSPHATE 2-KINASE"/>
    <property type="match status" value="1"/>
</dbReference>
<sequence length="462" mass="52371">MCSSKGYPDITHTRPEDWKYVSEGGATIVFSYVGPLNPRFDGTVLRLRKAIVPKAGNKGEITTPSEAPSIPTEEPDDPTIQYQEKCMSRVIPSDHLPRLETVHLERSWLERLVNQHDTIRPQGRRDKDQVDLSRTKGVLATDLVGGNWIAVEIKPKWGFLPNLHHLSEASKGVKTQTCRFCMHSAMRHEEGEQVASGYCPLDLFSGEKERIIKAIYALWDAWISSDATINNLKLFQRGSLVKPSNMQSLIAEDYTRDHLEALSIRDAFAEALVQPLLKTPVLQTLSQLQRDLDALDIEGLSKLWRETESSAPLYRTTFSSFFERREGDAPPNTPIGVTSLFLDAPEPNMSDWIEFLDLYLSSASRELDHHNPRPENLRYYLLAYLLSATFKDCSVIVRLDFLKPGSSTQGILQSHTATVIDLDPKSMDKLRNWEKLDQRIVNYYTSLPPSKRKECVDANKTT</sequence>
<evidence type="ECO:0000256" key="3">
    <source>
        <dbReference type="ARBA" id="ARBA00014846"/>
    </source>
</evidence>
<dbReference type="GO" id="GO:0032958">
    <property type="term" value="P:inositol phosphate biosynthetic process"/>
    <property type="evidence" value="ECO:0007669"/>
    <property type="project" value="TreeGrafter"/>
</dbReference>
<dbReference type="EMBL" id="NHTK01001375">
    <property type="protein sequence ID" value="PPQ98825.1"/>
    <property type="molecule type" value="Genomic_DNA"/>
</dbReference>
<dbReference type="GO" id="GO:0035299">
    <property type="term" value="F:inositol-1,3,4,5,6-pentakisphosphate 2-kinase activity"/>
    <property type="evidence" value="ECO:0007669"/>
    <property type="project" value="UniProtKB-EC"/>
</dbReference>
<comment type="domain">
    <text evidence="8">The EXKPK motif is conserved in inositol-pentakisphosphate 2-kinases of both family 1 and 2.</text>
</comment>
<dbReference type="Gene3D" id="3.30.200.110">
    <property type="entry name" value="Inositol-pentakisphosphate 2-kinase, N-lobe"/>
    <property type="match status" value="1"/>
</dbReference>
<dbReference type="AlphaFoldDB" id="A0A409Y6Y7"/>
<evidence type="ECO:0000256" key="1">
    <source>
        <dbReference type="ARBA" id="ARBA00001774"/>
    </source>
</evidence>
<evidence type="ECO:0000313" key="10">
    <source>
        <dbReference type="EMBL" id="PPQ98825.1"/>
    </source>
</evidence>
<keyword evidence="6 8" id="KW-0418">Kinase</keyword>
<evidence type="ECO:0000256" key="9">
    <source>
        <dbReference type="SAM" id="MobiDB-lite"/>
    </source>
</evidence>
<comment type="catalytic activity">
    <reaction evidence="1 8">
        <text>1D-myo-inositol 1,3,4,5,6-pentakisphosphate + ATP = 1D-myo-inositol hexakisphosphate + ADP + H(+)</text>
        <dbReference type="Rhea" id="RHEA:20313"/>
        <dbReference type="ChEBI" id="CHEBI:15378"/>
        <dbReference type="ChEBI" id="CHEBI:30616"/>
        <dbReference type="ChEBI" id="CHEBI:57733"/>
        <dbReference type="ChEBI" id="CHEBI:58130"/>
        <dbReference type="ChEBI" id="CHEBI:456216"/>
        <dbReference type="EC" id="2.7.1.158"/>
    </reaction>
</comment>
<protein>
    <recommendedName>
        <fullName evidence="3 8">Inositol-pentakisphosphate 2-kinase</fullName>
        <ecNumber evidence="2 8">2.7.1.158</ecNumber>
    </recommendedName>
</protein>
<dbReference type="InParanoid" id="A0A409Y6Y7"/>
<dbReference type="STRING" id="181874.A0A409Y6Y7"/>
<dbReference type="OrthoDB" id="272370at2759"/>
<organism evidence="10 11">
    <name type="scientific">Panaeolus cyanescens</name>
    <dbReference type="NCBI Taxonomy" id="181874"/>
    <lineage>
        <taxon>Eukaryota</taxon>
        <taxon>Fungi</taxon>
        <taxon>Dikarya</taxon>
        <taxon>Basidiomycota</taxon>
        <taxon>Agaricomycotina</taxon>
        <taxon>Agaricomycetes</taxon>
        <taxon>Agaricomycetidae</taxon>
        <taxon>Agaricales</taxon>
        <taxon>Agaricineae</taxon>
        <taxon>Galeropsidaceae</taxon>
        <taxon>Panaeolus</taxon>
    </lineage>
</organism>
<keyword evidence="5 8" id="KW-0547">Nucleotide-binding</keyword>
<proteinExistence type="predicted"/>
<evidence type="ECO:0000256" key="4">
    <source>
        <dbReference type="ARBA" id="ARBA00022679"/>
    </source>
</evidence>
<evidence type="ECO:0000256" key="2">
    <source>
        <dbReference type="ARBA" id="ARBA00012023"/>
    </source>
</evidence>
<gene>
    <name evidence="10" type="ORF">CVT24_003379</name>
</gene>
<dbReference type="EC" id="2.7.1.158" evidence="2 8"/>
<keyword evidence="4 8" id="KW-0808">Transferase</keyword>
<dbReference type="Pfam" id="PF06090">
    <property type="entry name" value="Ins_P5_2-kin"/>
    <property type="match status" value="1"/>
</dbReference>
<dbReference type="GO" id="GO:0005634">
    <property type="term" value="C:nucleus"/>
    <property type="evidence" value="ECO:0007669"/>
    <property type="project" value="TreeGrafter"/>
</dbReference>
<dbReference type="GO" id="GO:0005524">
    <property type="term" value="F:ATP binding"/>
    <property type="evidence" value="ECO:0007669"/>
    <property type="project" value="UniProtKB-KW"/>
</dbReference>
<comment type="function">
    <text evidence="8">Phosphorylates Ins(1,3,4,5,6)P5 at position 2 to form Ins(1,2,3,4,5,6)P6 (InsP6 or phytate).</text>
</comment>
<keyword evidence="7 8" id="KW-0067">ATP-binding</keyword>
<keyword evidence="11" id="KW-1185">Reference proteome</keyword>
<dbReference type="InterPro" id="IPR043001">
    <property type="entry name" value="IP5_2-K_N_lobe"/>
</dbReference>
<dbReference type="PANTHER" id="PTHR14456">
    <property type="entry name" value="INOSITOL POLYPHOSPHATE KINASE 1"/>
    <property type="match status" value="1"/>
</dbReference>
<evidence type="ECO:0000256" key="6">
    <source>
        <dbReference type="ARBA" id="ARBA00022777"/>
    </source>
</evidence>
<reference evidence="10 11" key="1">
    <citation type="journal article" date="2018" name="Evol. Lett.">
        <title>Horizontal gene cluster transfer increased hallucinogenic mushroom diversity.</title>
        <authorList>
            <person name="Reynolds H.T."/>
            <person name="Vijayakumar V."/>
            <person name="Gluck-Thaler E."/>
            <person name="Korotkin H.B."/>
            <person name="Matheny P.B."/>
            <person name="Slot J.C."/>
        </authorList>
    </citation>
    <scope>NUCLEOTIDE SEQUENCE [LARGE SCALE GENOMIC DNA]</scope>
    <source>
        <strain evidence="10 11">2629</strain>
    </source>
</reference>
<feature type="region of interest" description="Disordered" evidence="9">
    <location>
        <begin position="56"/>
        <end position="77"/>
    </location>
</feature>
<evidence type="ECO:0000256" key="7">
    <source>
        <dbReference type="ARBA" id="ARBA00022840"/>
    </source>
</evidence>